<evidence type="ECO:0000256" key="4">
    <source>
        <dbReference type="ARBA" id="ARBA00023242"/>
    </source>
</evidence>
<dbReference type="GO" id="GO:0003714">
    <property type="term" value="F:transcription corepressor activity"/>
    <property type="evidence" value="ECO:0007669"/>
    <property type="project" value="TreeGrafter"/>
</dbReference>
<sequence length="437" mass="48575">MISPLRAGSGLYCTTPNTPSAKLFRQLSGDGQNIPTILEVDENQETDEDQELVRSSDPKINIGSRFQAEVPDARPRKYANRDRHPADLVWHVPPATNSNKNASNLMENFMELSCSAAVPYGGSNREYAIDCLARAKGNILAAVRQLICNKSTTPSHCESTREFLGSGSSWTHQEVKHYEAEMLDHRKDFFVISKAVKTRSTAECVERYYHVTKRQRRRIQRPKRFHGDDGSSVLSLLAGTPSDVRKAMKIESSPTSSSSDEEVSNKNDLYMPPGQSSWSGQQHPVDSYPQQTGPPRVTNSLPMQQPNVQPAIPKPLRTHKGRVQHSGIGSPSPAGSPASTTSADDQPTQIFTCPVCGKSFGKVKSRNAHMKTHGKQAQEKRRQREEEAARRREESTRQLQVPHVNIPRANFIVPSVPGNQLLHNVIRSPHSNVHISM</sequence>
<feature type="region of interest" description="Disordered" evidence="6">
    <location>
        <begin position="364"/>
        <end position="397"/>
    </location>
</feature>
<feature type="domain" description="C2H2-type" evidence="7">
    <location>
        <begin position="351"/>
        <end position="378"/>
    </location>
</feature>
<evidence type="ECO:0000256" key="1">
    <source>
        <dbReference type="ARBA" id="ARBA00004123"/>
    </source>
</evidence>
<dbReference type="PROSITE" id="PS51156">
    <property type="entry name" value="ELM2"/>
    <property type="match status" value="1"/>
</dbReference>
<evidence type="ECO:0000259" key="8">
    <source>
        <dbReference type="PROSITE" id="PS51156"/>
    </source>
</evidence>
<reference evidence="10" key="1">
    <citation type="submission" date="2020-04" db="EMBL/GenBank/DDBJ databases">
        <authorList>
            <person name="Neveu A P."/>
        </authorList>
    </citation>
    <scope>NUCLEOTIDE SEQUENCE</scope>
    <source>
        <tissue evidence="10">Whole embryo</tissue>
    </source>
</reference>
<dbReference type="Gene3D" id="3.30.160.60">
    <property type="entry name" value="Classic Zinc Finger"/>
    <property type="match status" value="1"/>
</dbReference>
<dbReference type="GO" id="GO:0005667">
    <property type="term" value="C:transcription regulator complex"/>
    <property type="evidence" value="ECO:0007669"/>
    <property type="project" value="TreeGrafter"/>
</dbReference>
<keyword evidence="4" id="KW-0539">Nucleus</keyword>
<feature type="compositionally biased region" description="Basic and acidic residues" evidence="6">
    <location>
        <begin position="376"/>
        <end position="396"/>
    </location>
</feature>
<dbReference type="SUPFAM" id="SSF46689">
    <property type="entry name" value="Homeodomain-like"/>
    <property type="match status" value="1"/>
</dbReference>
<accession>A0A6F9DYC7</accession>
<dbReference type="PROSITE" id="PS00028">
    <property type="entry name" value="ZINC_FINGER_C2H2_1"/>
    <property type="match status" value="1"/>
</dbReference>
<feature type="domain" description="ELM2" evidence="8">
    <location>
        <begin position="58"/>
        <end position="150"/>
    </location>
</feature>
<gene>
    <name evidence="10" type="primary">Znf541</name>
</gene>
<dbReference type="InterPro" id="IPR013087">
    <property type="entry name" value="Znf_C2H2_type"/>
</dbReference>
<protein>
    <submittedName>
        <fullName evidence="10">ZF(C2H2)-117 zinc finger protein</fullName>
    </submittedName>
</protein>
<feature type="region of interest" description="Disordered" evidence="6">
    <location>
        <begin position="215"/>
        <end position="348"/>
    </location>
</feature>
<dbReference type="InterPro" id="IPR000949">
    <property type="entry name" value="ELM2_dom"/>
</dbReference>
<dbReference type="SMART" id="SM01189">
    <property type="entry name" value="ELM2"/>
    <property type="match status" value="1"/>
</dbReference>
<dbReference type="Pfam" id="PF01448">
    <property type="entry name" value="ELM2"/>
    <property type="match status" value="1"/>
</dbReference>
<proteinExistence type="evidence at transcript level"/>
<feature type="compositionally biased region" description="Basic residues" evidence="6">
    <location>
        <begin position="364"/>
        <end position="374"/>
    </location>
</feature>
<evidence type="ECO:0000256" key="5">
    <source>
        <dbReference type="PROSITE-ProRule" id="PRU00042"/>
    </source>
</evidence>
<keyword evidence="5" id="KW-0862">Zinc</keyword>
<keyword evidence="5" id="KW-0479">Metal-binding</keyword>
<feature type="domain" description="SANT" evidence="9">
    <location>
        <begin position="165"/>
        <end position="216"/>
    </location>
</feature>
<dbReference type="SMART" id="SM00355">
    <property type="entry name" value="ZnF_C2H2"/>
    <property type="match status" value="1"/>
</dbReference>
<evidence type="ECO:0000256" key="6">
    <source>
        <dbReference type="SAM" id="MobiDB-lite"/>
    </source>
</evidence>
<dbReference type="InterPro" id="IPR051066">
    <property type="entry name" value="Trans_reg/Corepressor"/>
</dbReference>
<feature type="compositionally biased region" description="Low complexity" evidence="6">
    <location>
        <begin position="326"/>
        <end position="343"/>
    </location>
</feature>
<dbReference type="GO" id="GO:0006357">
    <property type="term" value="P:regulation of transcription by RNA polymerase II"/>
    <property type="evidence" value="ECO:0007669"/>
    <property type="project" value="TreeGrafter"/>
</dbReference>
<dbReference type="PANTHER" id="PTHR16089">
    <property type="entry name" value="REST COREPRESSOR COREST PROTEIN-RELATED"/>
    <property type="match status" value="1"/>
</dbReference>
<dbReference type="PROSITE" id="PS50157">
    <property type="entry name" value="ZINC_FINGER_C2H2_2"/>
    <property type="match status" value="1"/>
</dbReference>
<comment type="subcellular location">
    <subcellularLocation>
        <location evidence="1">Nucleus</location>
    </subcellularLocation>
</comment>
<keyword evidence="5" id="KW-0863">Zinc-finger</keyword>
<dbReference type="Gene3D" id="1.10.10.60">
    <property type="entry name" value="Homeodomain-like"/>
    <property type="match status" value="1"/>
</dbReference>
<feature type="compositionally biased region" description="Basic residues" evidence="6">
    <location>
        <begin position="215"/>
        <end position="224"/>
    </location>
</feature>
<evidence type="ECO:0000256" key="2">
    <source>
        <dbReference type="ARBA" id="ARBA00023015"/>
    </source>
</evidence>
<feature type="compositionally biased region" description="Polar residues" evidence="6">
    <location>
        <begin position="274"/>
        <end position="308"/>
    </location>
</feature>
<dbReference type="GO" id="GO:0000118">
    <property type="term" value="C:histone deacetylase complex"/>
    <property type="evidence" value="ECO:0007669"/>
    <property type="project" value="TreeGrafter"/>
</dbReference>
<evidence type="ECO:0000313" key="10">
    <source>
        <dbReference type="EMBL" id="CAB3268010.1"/>
    </source>
</evidence>
<dbReference type="GO" id="GO:0008270">
    <property type="term" value="F:zinc ion binding"/>
    <property type="evidence" value="ECO:0007669"/>
    <property type="project" value="UniProtKB-KW"/>
</dbReference>
<keyword evidence="2" id="KW-0805">Transcription regulation</keyword>
<dbReference type="InterPro" id="IPR009057">
    <property type="entry name" value="Homeodomain-like_sf"/>
</dbReference>
<organism evidence="10">
    <name type="scientific">Phallusia mammillata</name>
    <dbReference type="NCBI Taxonomy" id="59560"/>
    <lineage>
        <taxon>Eukaryota</taxon>
        <taxon>Metazoa</taxon>
        <taxon>Chordata</taxon>
        <taxon>Tunicata</taxon>
        <taxon>Ascidiacea</taxon>
        <taxon>Phlebobranchia</taxon>
        <taxon>Ascidiidae</taxon>
        <taxon>Phallusia</taxon>
    </lineage>
</organism>
<dbReference type="AlphaFoldDB" id="A0A6F9DYC7"/>
<evidence type="ECO:0000259" key="9">
    <source>
        <dbReference type="PROSITE" id="PS51293"/>
    </source>
</evidence>
<name>A0A6F9DYC7_9ASCI</name>
<dbReference type="PROSITE" id="PS51293">
    <property type="entry name" value="SANT"/>
    <property type="match status" value="1"/>
</dbReference>
<evidence type="ECO:0000256" key="3">
    <source>
        <dbReference type="ARBA" id="ARBA00023163"/>
    </source>
</evidence>
<evidence type="ECO:0000259" key="7">
    <source>
        <dbReference type="PROSITE" id="PS50157"/>
    </source>
</evidence>
<dbReference type="PANTHER" id="PTHR16089:SF40">
    <property type="entry name" value="SUPPRESSOR OF ACTIVATED EGL-4 PROTEIN 1"/>
    <property type="match status" value="1"/>
</dbReference>
<keyword evidence="3" id="KW-0804">Transcription</keyword>
<dbReference type="EMBL" id="LR792148">
    <property type="protein sequence ID" value="CAB3268010.1"/>
    <property type="molecule type" value="mRNA"/>
</dbReference>
<dbReference type="InterPro" id="IPR017884">
    <property type="entry name" value="SANT_dom"/>
</dbReference>